<dbReference type="EMBL" id="JBJQOH010000006">
    <property type="protein sequence ID" value="KAL3683029.1"/>
    <property type="molecule type" value="Genomic_DNA"/>
</dbReference>
<dbReference type="Gene3D" id="3.50.50.100">
    <property type="match status" value="1"/>
</dbReference>
<accession>A0ABD3H0W6</accession>
<evidence type="ECO:0000313" key="7">
    <source>
        <dbReference type="Proteomes" id="UP001633002"/>
    </source>
</evidence>
<evidence type="ECO:0000259" key="5">
    <source>
        <dbReference type="Pfam" id="PF07992"/>
    </source>
</evidence>
<organism evidence="6 7">
    <name type="scientific">Riccia sorocarpa</name>
    <dbReference type="NCBI Taxonomy" id="122646"/>
    <lineage>
        <taxon>Eukaryota</taxon>
        <taxon>Viridiplantae</taxon>
        <taxon>Streptophyta</taxon>
        <taxon>Embryophyta</taxon>
        <taxon>Marchantiophyta</taxon>
        <taxon>Marchantiopsida</taxon>
        <taxon>Marchantiidae</taxon>
        <taxon>Marchantiales</taxon>
        <taxon>Ricciaceae</taxon>
        <taxon>Riccia</taxon>
    </lineage>
</organism>
<sequence>MSKTLSHVNGFDVNSRKEFLEIPYAEPRSVVEPSFADRMLIPHTEYLKQARVILGSAERASVTELVTDTGEVVSYDFLVITTGSTFRGVKTKAERIEEFQKDNKKIVNAETLLVVGGGPVGVELAAEIVTDFPEKKVKLVHGGDRLIGFLGQKASAKTEKWLKDRGVDVILKERINLDQLSPPDYVTASLKPVKADAHFLAVGKKLGSDWLQASPFLKHRVTTEGRLRMEPTTQVAWLKNVFAAGDITDFKEIKQGFTATNQAKIVIQNIRKLIKNPEETKLSVYKPLEKPMGIVTLGRVDAVAQLPFLTIIGWVPGLLKSKDLFVGKVRQDLGLKY</sequence>
<feature type="domain" description="FAD/NAD(P)-binding" evidence="5">
    <location>
        <begin position="58"/>
        <end position="263"/>
    </location>
</feature>
<dbReference type="PANTHER" id="PTHR43735">
    <property type="entry name" value="APOPTOSIS-INDUCING FACTOR 1"/>
    <property type="match status" value="1"/>
</dbReference>
<comment type="caution">
    <text evidence="6">The sequence shown here is derived from an EMBL/GenBank/DDBJ whole genome shotgun (WGS) entry which is preliminary data.</text>
</comment>
<evidence type="ECO:0000256" key="3">
    <source>
        <dbReference type="ARBA" id="ARBA00022827"/>
    </source>
</evidence>
<keyword evidence="4" id="KW-0560">Oxidoreductase</keyword>
<proteinExistence type="inferred from homology"/>
<dbReference type="InterPro" id="IPR023753">
    <property type="entry name" value="FAD/NAD-binding_dom"/>
</dbReference>
<evidence type="ECO:0000256" key="1">
    <source>
        <dbReference type="ARBA" id="ARBA00006442"/>
    </source>
</evidence>
<keyword evidence="3" id="KW-0274">FAD</keyword>
<reference evidence="6 7" key="1">
    <citation type="submission" date="2024-09" db="EMBL/GenBank/DDBJ databases">
        <title>Chromosome-scale assembly of Riccia sorocarpa.</title>
        <authorList>
            <person name="Paukszto L."/>
        </authorList>
    </citation>
    <scope>NUCLEOTIDE SEQUENCE [LARGE SCALE GENOMIC DNA]</scope>
    <source>
        <strain evidence="6">LP-2024</strain>
        <tissue evidence="6">Aerial parts of the thallus</tissue>
    </source>
</reference>
<keyword evidence="2" id="KW-0285">Flavoprotein</keyword>
<protein>
    <recommendedName>
        <fullName evidence="5">FAD/NAD(P)-binding domain-containing protein</fullName>
    </recommendedName>
</protein>
<dbReference type="PANTHER" id="PTHR43735:SF3">
    <property type="entry name" value="FERROPTOSIS SUPPRESSOR PROTEIN 1"/>
    <property type="match status" value="1"/>
</dbReference>
<comment type="similarity">
    <text evidence="1">Belongs to the FAD-dependent oxidoreductase family.</text>
</comment>
<dbReference type="InterPro" id="IPR036188">
    <property type="entry name" value="FAD/NAD-bd_sf"/>
</dbReference>
<dbReference type="Proteomes" id="UP001633002">
    <property type="component" value="Unassembled WGS sequence"/>
</dbReference>
<keyword evidence="7" id="KW-1185">Reference proteome</keyword>
<evidence type="ECO:0000313" key="6">
    <source>
        <dbReference type="EMBL" id="KAL3683029.1"/>
    </source>
</evidence>
<evidence type="ECO:0000256" key="2">
    <source>
        <dbReference type="ARBA" id="ARBA00022630"/>
    </source>
</evidence>
<name>A0ABD3H0W6_9MARC</name>
<dbReference type="Pfam" id="PF07992">
    <property type="entry name" value="Pyr_redox_2"/>
    <property type="match status" value="1"/>
</dbReference>
<dbReference type="GO" id="GO:0016491">
    <property type="term" value="F:oxidoreductase activity"/>
    <property type="evidence" value="ECO:0007669"/>
    <property type="project" value="UniProtKB-KW"/>
</dbReference>
<dbReference type="PRINTS" id="PR00368">
    <property type="entry name" value="FADPNR"/>
</dbReference>
<dbReference type="SUPFAM" id="SSF51905">
    <property type="entry name" value="FAD/NAD(P)-binding domain"/>
    <property type="match status" value="1"/>
</dbReference>
<dbReference type="AlphaFoldDB" id="A0ABD3H0W6"/>
<gene>
    <name evidence="6" type="ORF">R1sor_001051</name>
</gene>
<evidence type="ECO:0000256" key="4">
    <source>
        <dbReference type="ARBA" id="ARBA00023002"/>
    </source>
</evidence>